<dbReference type="OrthoDB" id="9788260at2"/>
<dbReference type="Proteomes" id="UP000033202">
    <property type="component" value="Unassembled WGS sequence"/>
</dbReference>
<dbReference type="Pfam" id="PF12146">
    <property type="entry name" value="Hydrolase_4"/>
    <property type="match status" value="1"/>
</dbReference>
<accession>A0A0E9MR86</accession>
<dbReference type="InterPro" id="IPR029058">
    <property type="entry name" value="AB_hydrolase_fold"/>
</dbReference>
<gene>
    <name evidence="2" type="ORF">SCH01S_37_00030</name>
</gene>
<organism evidence="2 3">
    <name type="scientific">Sphingomonas changbaiensis NBRC 104936</name>
    <dbReference type="NCBI Taxonomy" id="1219043"/>
    <lineage>
        <taxon>Bacteria</taxon>
        <taxon>Pseudomonadati</taxon>
        <taxon>Pseudomonadota</taxon>
        <taxon>Alphaproteobacteria</taxon>
        <taxon>Sphingomonadales</taxon>
        <taxon>Sphingomonadaceae</taxon>
        <taxon>Sphingomonas</taxon>
    </lineage>
</organism>
<dbReference type="STRING" id="1219043.SCH01S_37_00030"/>
<feature type="domain" description="Serine aminopeptidase S33" evidence="1">
    <location>
        <begin position="36"/>
        <end position="291"/>
    </location>
</feature>
<evidence type="ECO:0000259" key="1">
    <source>
        <dbReference type="Pfam" id="PF12146"/>
    </source>
</evidence>
<dbReference type="SUPFAM" id="SSF53474">
    <property type="entry name" value="alpha/beta-Hydrolases"/>
    <property type="match status" value="1"/>
</dbReference>
<evidence type="ECO:0000313" key="3">
    <source>
        <dbReference type="Proteomes" id="UP000033202"/>
    </source>
</evidence>
<protein>
    <recommendedName>
        <fullName evidence="1">Serine aminopeptidase S33 domain-containing protein</fullName>
    </recommendedName>
</protein>
<name>A0A0E9MR86_9SPHN</name>
<comment type="caution">
    <text evidence="2">The sequence shown here is derived from an EMBL/GenBank/DDBJ whole genome shotgun (WGS) entry which is preliminary data.</text>
</comment>
<dbReference type="RefSeq" id="WP_046348474.1">
    <property type="nucleotide sequence ID" value="NZ_BBWU01000037.1"/>
</dbReference>
<evidence type="ECO:0000313" key="2">
    <source>
        <dbReference type="EMBL" id="GAO39650.1"/>
    </source>
</evidence>
<dbReference type="EMBL" id="BBWU01000037">
    <property type="protein sequence ID" value="GAO39650.1"/>
    <property type="molecule type" value="Genomic_DNA"/>
</dbReference>
<dbReference type="AlphaFoldDB" id="A0A0E9MR86"/>
<sequence>MTFDRRAVPSGATIGTWAALDGWPLRTFCWDPAGERGAILFLGGRGDVFEKYYEAFDHWHRAGWSIDSFDWRGQGGSGRLSADPLCGHASDFAPWIEDLAAFFAEWKGRTSGPHVVIAHSMGGHLTLRALAERRIAPDAAVLVAPMLGLKSAPFGPRLAAKVAWLMTKIGRPERQAWKSNERPGVPMKKRQTLLTHDLGRYEDELWWKHEKPEISVGPPSWAWVAEAYRSTLALQAPGRLESVTTPMLLLAADQDRLVDSSAIRRAAARLPDAKLRVWGPESAHEILREADPVRDAALAEIDAFLKARVPHP</sequence>
<dbReference type="Gene3D" id="3.40.50.1820">
    <property type="entry name" value="alpha/beta hydrolase"/>
    <property type="match status" value="1"/>
</dbReference>
<reference evidence="2 3" key="1">
    <citation type="submission" date="2015-04" db="EMBL/GenBank/DDBJ databases">
        <title>Whole genome shotgun sequence of Sphingomonas changbaiensis NBRC 104936.</title>
        <authorList>
            <person name="Katano-Makiyama Y."/>
            <person name="Hosoyama A."/>
            <person name="Hashimoto M."/>
            <person name="Noguchi M."/>
            <person name="Tsuchikane K."/>
            <person name="Ohji S."/>
            <person name="Yamazoe A."/>
            <person name="Ichikawa N."/>
            <person name="Kimura A."/>
            <person name="Fujita N."/>
        </authorList>
    </citation>
    <scope>NUCLEOTIDE SEQUENCE [LARGE SCALE GENOMIC DNA]</scope>
    <source>
        <strain evidence="2 3">NBRC 104936</strain>
    </source>
</reference>
<dbReference type="InterPro" id="IPR022742">
    <property type="entry name" value="Hydrolase_4"/>
</dbReference>
<dbReference type="PANTHER" id="PTHR11614">
    <property type="entry name" value="PHOSPHOLIPASE-RELATED"/>
    <property type="match status" value="1"/>
</dbReference>
<dbReference type="InterPro" id="IPR051044">
    <property type="entry name" value="MAG_DAG_Lipase"/>
</dbReference>
<proteinExistence type="predicted"/>
<keyword evidence="3" id="KW-1185">Reference proteome</keyword>